<dbReference type="PROSITE" id="PS50965">
    <property type="entry name" value="NERD"/>
    <property type="match status" value="1"/>
</dbReference>
<dbReference type="InterPro" id="IPR011528">
    <property type="entry name" value="NERD"/>
</dbReference>
<organism evidence="2 3">
    <name type="scientific">Mesobacillus zeae</name>
    <dbReference type="NCBI Taxonomy" id="1917180"/>
    <lineage>
        <taxon>Bacteria</taxon>
        <taxon>Bacillati</taxon>
        <taxon>Bacillota</taxon>
        <taxon>Bacilli</taxon>
        <taxon>Bacillales</taxon>
        <taxon>Bacillaceae</taxon>
        <taxon>Mesobacillus</taxon>
    </lineage>
</organism>
<sequence length="139" mass="16307">MSFLIVKPRKVPLKIEILEALLRRLPFNHPKIPTIQTALTNRKAGYKGELESDYHLSLLPEKDYFILHDIRLPHNDTFFQIDSLIICPGFILILDVKNFYGTIHLHPKSDQMVREYEGKEQGFSNPLVQAKRHLYLFHN</sequence>
<accession>A0A398B690</accession>
<reference evidence="2 3" key="1">
    <citation type="submission" date="2018-08" db="EMBL/GenBank/DDBJ databases">
        <title>Bacillus jemisoniae sp. nov., Bacillus chryseoplanitiae sp. nov., Bacillus resnikiae sp. nov., and Bacillus frankliniae sp. nov., isolated from Viking spacecraft and associated surfaces.</title>
        <authorList>
            <person name="Seuylemezian A."/>
            <person name="Vaishampayan P."/>
        </authorList>
    </citation>
    <scope>NUCLEOTIDE SEQUENCE [LARGE SCALE GENOMIC DNA]</scope>
    <source>
        <strain evidence="2 3">JJ-247</strain>
    </source>
</reference>
<evidence type="ECO:0000313" key="2">
    <source>
        <dbReference type="EMBL" id="RID84964.1"/>
    </source>
</evidence>
<keyword evidence="3" id="KW-1185">Reference proteome</keyword>
<gene>
    <name evidence="2" type="ORF">D1970_11540</name>
</gene>
<evidence type="ECO:0000259" key="1">
    <source>
        <dbReference type="PROSITE" id="PS50965"/>
    </source>
</evidence>
<dbReference type="Pfam" id="PF08378">
    <property type="entry name" value="NERD"/>
    <property type="match status" value="1"/>
</dbReference>
<comment type="caution">
    <text evidence="2">The sequence shown here is derived from an EMBL/GenBank/DDBJ whole genome shotgun (WGS) entry which is preliminary data.</text>
</comment>
<dbReference type="AlphaFoldDB" id="A0A398B690"/>
<protein>
    <submittedName>
        <fullName evidence="2">NERD domain-containing protein</fullName>
    </submittedName>
</protein>
<feature type="domain" description="NERD" evidence="1">
    <location>
        <begin position="44"/>
        <end position="139"/>
    </location>
</feature>
<dbReference type="OrthoDB" id="569879at2"/>
<evidence type="ECO:0000313" key="3">
    <source>
        <dbReference type="Proteomes" id="UP000265816"/>
    </source>
</evidence>
<dbReference type="EMBL" id="QWVT01000018">
    <property type="protein sequence ID" value="RID84964.1"/>
    <property type="molecule type" value="Genomic_DNA"/>
</dbReference>
<proteinExistence type="predicted"/>
<dbReference type="Proteomes" id="UP000265816">
    <property type="component" value="Unassembled WGS sequence"/>
</dbReference>
<name>A0A398B690_9BACI</name>